<name>A0AAE7WB03_9CAUD</name>
<reference evidence="2" key="1">
    <citation type="journal article" date="2023" name="Virus Res">
        <title>Broad-host-range lytic Erwinia phage Key with exopolysaccharide degrading activity.</title>
        <authorList>
            <person name="Zlatohurska M."/>
            <person name="Gorb T."/>
            <person name="Romaniuk L."/>
            <person name="Shenderovska N."/>
            <person name="Faidiuk Y."/>
            <person name="Zhuminska G."/>
            <person name="Hubar Y."/>
            <person name="Hubar O."/>
            <person name="Kropinski A.M."/>
            <person name="Kushkina A."/>
            <person name="Tovkach F."/>
        </authorList>
    </citation>
    <scope>NUCLEOTIDE SEQUENCE [LARGE SCALE GENOMIC DNA]</scope>
</reference>
<organism evidence="1 2">
    <name type="scientific">Erwinia phage KEY</name>
    <dbReference type="NCBI Taxonomy" id="2821255"/>
    <lineage>
        <taxon>Viruses</taxon>
        <taxon>Duplodnaviria</taxon>
        <taxon>Heunggongvirae</taxon>
        <taxon>Uroviricota</taxon>
        <taxon>Caudoviricetes</taxon>
        <taxon>Demerecviridae</taxon>
        <taxon>Keyvirus</taxon>
        <taxon>Keyvirus key</taxon>
    </lineage>
</organism>
<accession>A0AAE7WB03</accession>
<sequence length="97" mass="11786">MENHIANYFIYCTDVMLKRRVSKVYHFRDTKEPFVYDVFNTPYPLSSLTKDYMVLKYFNEINSAHSSNRQNTKGWLHKLNKRNRKLRELSTTISRKF</sequence>
<dbReference type="Proteomes" id="UP001215551">
    <property type="component" value="Segment"/>
</dbReference>
<gene>
    <name evidence="1" type="ORF">key_085</name>
</gene>
<evidence type="ECO:0000313" key="2">
    <source>
        <dbReference type="Proteomes" id="UP001215551"/>
    </source>
</evidence>
<evidence type="ECO:0000313" key="1">
    <source>
        <dbReference type="EMBL" id="QYC51576.1"/>
    </source>
</evidence>
<dbReference type="EMBL" id="MZ616364">
    <property type="protein sequence ID" value="QYC51576.1"/>
    <property type="molecule type" value="Genomic_DNA"/>
</dbReference>
<protein>
    <submittedName>
        <fullName evidence="1">Uncharacterized protein</fullName>
    </submittedName>
</protein>
<keyword evidence="2" id="KW-1185">Reference proteome</keyword>
<proteinExistence type="predicted"/>